<dbReference type="InterPro" id="IPR041586">
    <property type="entry name" value="PsrA_TetR_C"/>
</dbReference>
<name>A0A8E0KKF6_9CAUL</name>
<evidence type="ECO:0000313" key="6">
    <source>
        <dbReference type="Proteomes" id="UP000016569"/>
    </source>
</evidence>
<evidence type="ECO:0000256" key="1">
    <source>
        <dbReference type="ARBA" id="ARBA00023125"/>
    </source>
</evidence>
<dbReference type="EMBL" id="BATC01000007">
    <property type="protein sequence ID" value="GAD58465.1"/>
    <property type="molecule type" value="Genomic_DNA"/>
</dbReference>
<dbReference type="InterPro" id="IPR050109">
    <property type="entry name" value="HTH-type_TetR-like_transc_reg"/>
</dbReference>
<dbReference type="PANTHER" id="PTHR30055">
    <property type="entry name" value="HTH-TYPE TRANSCRIPTIONAL REGULATOR RUTR"/>
    <property type="match status" value="1"/>
</dbReference>
<dbReference type="PANTHER" id="PTHR30055:SF181">
    <property type="entry name" value="BLR6905 PROTEIN"/>
    <property type="match status" value="1"/>
</dbReference>
<organism evidence="5 6">
    <name type="scientific">Brevundimonas abyssalis TAR-001</name>
    <dbReference type="NCBI Taxonomy" id="1391729"/>
    <lineage>
        <taxon>Bacteria</taxon>
        <taxon>Pseudomonadati</taxon>
        <taxon>Pseudomonadota</taxon>
        <taxon>Alphaproteobacteria</taxon>
        <taxon>Caulobacterales</taxon>
        <taxon>Caulobacteraceae</taxon>
        <taxon>Brevundimonas</taxon>
    </lineage>
</organism>
<dbReference type="AlphaFoldDB" id="A0A8E0KKF6"/>
<dbReference type="Pfam" id="PF17939">
    <property type="entry name" value="TetR_C_30"/>
    <property type="match status" value="1"/>
</dbReference>
<dbReference type="InterPro" id="IPR023772">
    <property type="entry name" value="DNA-bd_HTH_TetR-type_CS"/>
</dbReference>
<keyword evidence="6" id="KW-1185">Reference proteome</keyword>
<sequence>MAAEPKTKTKAAAVAEAKPREAVARPAPKPRKRPIKEQQRADKMEQILDAAEYLFSVHGLYGVTLKDVAQKVGVHHTLLNYYFTDKKTLFDAVIGRRAGVTSGLRMKALDAYEAACGGKPTVEGALRAFLDTDLDLYSQGGENWKNYGALGAQVSNTTYGAELFDLHFDPLVLRLVDILKKALPDCAEEDIFWGYHFVTGALMLTLARTGRIDRLSGGRCNSDDFEAVKDRMAGFMAAGFMSICKSKKSAAD</sequence>
<keyword evidence="1 2" id="KW-0238">DNA-binding</keyword>
<dbReference type="OrthoDB" id="2356263at2"/>
<dbReference type="PROSITE" id="PS50977">
    <property type="entry name" value="HTH_TETR_2"/>
    <property type="match status" value="1"/>
</dbReference>
<dbReference type="GO" id="GO:0000976">
    <property type="term" value="F:transcription cis-regulatory region binding"/>
    <property type="evidence" value="ECO:0007669"/>
    <property type="project" value="TreeGrafter"/>
</dbReference>
<reference evidence="6" key="1">
    <citation type="journal article" date="2013" name="Genome Announc.">
        <title>Draft Genome Sequence of the Dimorphic Prosthecate Bacterium Brevundimonas abyssalis TAR-001T.</title>
        <authorList>
            <person name="Tsubouchi T."/>
            <person name="Nishi S."/>
            <person name="Usui K."/>
            <person name="Shimane Y."/>
            <person name="Takaki Y."/>
            <person name="Maruyama T."/>
            <person name="Hatada Y."/>
        </authorList>
    </citation>
    <scope>NUCLEOTIDE SEQUENCE [LARGE SCALE GENOMIC DNA]</scope>
    <source>
        <strain evidence="6">TAR-001</strain>
    </source>
</reference>
<dbReference type="InterPro" id="IPR009057">
    <property type="entry name" value="Homeodomain-like_sf"/>
</dbReference>
<evidence type="ECO:0000256" key="2">
    <source>
        <dbReference type="PROSITE-ProRule" id="PRU00335"/>
    </source>
</evidence>
<dbReference type="Pfam" id="PF00440">
    <property type="entry name" value="TetR_N"/>
    <property type="match status" value="1"/>
</dbReference>
<evidence type="ECO:0000256" key="3">
    <source>
        <dbReference type="SAM" id="MobiDB-lite"/>
    </source>
</evidence>
<feature type="DNA-binding region" description="H-T-H motif" evidence="2">
    <location>
        <begin position="64"/>
        <end position="83"/>
    </location>
</feature>
<evidence type="ECO:0000259" key="4">
    <source>
        <dbReference type="PROSITE" id="PS50977"/>
    </source>
</evidence>
<dbReference type="GO" id="GO:0003700">
    <property type="term" value="F:DNA-binding transcription factor activity"/>
    <property type="evidence" value="ECO:0007669"/>
    <property type="project" value="TreeGrafter"/>
</dbReference>
<feature type="compositionally biased region" description="Low complexity" evidence="3">
    <location>
        <begin position="1"/>
        <end position="16"/>
    </location>
</feature>
<gene>
    <name evidence="5" type="ORF">MBEBAB_0715</name>
</gene>
<dbReference type="PROSITE" id="PS01081">
    <property type="entry name" value="HTH_TETR_1"/>
    <property type="match status" value="1"/>
</dbReference>
<dbReference type="Proteomes" id="UP000016569">
    <property type="component" value="Unassembled WGS sequence"/>
</dbReference>
<evidence type="ECO:0000313" key="5">
    <source>
        <dbReference type="EMBL" id="GAD58465.1"/>
    </source>
</evidence>
<dbReference type="InterPro" id="IPR001647">
    <property type="entry name" value="HTH_TetR"/>
</dbReference>
<dbReference type="Gene3D" id="1.10.357.10">
    <property type="entry name" value="Tetracycline Repressor, domain 2"/>
    <property type="match status" value="1"/>
</dbReference>
<protein>
    <submittedName>
        <fullName evidence="5">Regulatory protein, TetR</fullName>
    </submittedName>
</protein>
<feature type="region of interest" description="Disordered" evidence="3">
    <location>
        <begin position="1"/>
        <end position="41"/>
    </location>
</feature>
<dbReference type="InterPro" id="IPR036271">
    <property type="entry name" value="Tet_transcr_reg_TetR-rel_C_sf"/>
</dbReference>
<dbReference type="PRINTS" id="PR00455">
    <property type="entry name" value="HTHTETR"/>
</dbReference>
<proteinExistence type="predicted"/>
<accession>A0A8E0KKF6</accession>
<feature type="domain" description="HTH tetR-type" evidence="4">
    <location>
        <begin position="41"/>
        <end position="101"/>
    </location>
</feature>
<dbReference type="SUPFAM" id="SSF46689">
    <property type="entry name" value="Homeodomain-like"/>
    <property type="match status" value="1"/>
</dbReference>
<comment type="caution">
    <text evidence="5">The sequence shown here is derived from an EMBL/GenBank/DDBJ whole genome shotgun (WGS) entry which is preliminary data.</text>
</comment>
<dbReference type="SUPFAM" id="SSF48498">
    <property type="entry name" value="Tetracyclin repressor-like, C-terminal domain"/>
    <property type="match status" value="1"/>
</dbReference>